<protein>
    <recommendedName>
        <fullName evidence="4">START domain-containing protein</fullName>
    </recommendedName>
</protein>
<comment type="caution">
    <text evidence="2">The sequence shown here is derived from an EMBL/GenBank/DDBJ whole genome shotgun (WGS) entry which is preliminary data.</text>
</comment>
<dbReference type="EMBL" id="MDYQ01000029">
    <property type="protein sequence ID" value="PRP86580.1"/>
    <property type="molecule type" value="Genomic_DNA"/>
</dbReference>
<dbReference type="InParanoid" id="A0A2P6NRN8"/>
<accession>A0A2P6NRN8</accession>
<evidence type="ECO:0000313" key="3">
    <source>
        <dbReference type="Proteomes" id="UP000241769"/>
    </source>
</evidence>
<evidence type="ECO:0000313" key="2">
    <source>
        <dbReference type="EMBL" id="PRP86580.1"/>
    </source>
</evidence>
<dbReference type="Gene3D" id="3.30.530.20">
    <property type="match status" value="2"/>
</dbReference>
<sequence>MREDSVSSHDKLERHIKSILSNDLSSLPEILSVIPRDDWGVFADHLYAYHLEQDAWPIMLWAITQRTSDDLTLNEEQFHDMIIKRNLFSDLMVRWTRSLIKDFYEKAKLIYTEFDDFDTAEEKEKICELLSIFMRIFAELNPEDIPLLGLKPGTFFHNLVGHGDDILSNAHFFLISKSFLPLISNPTLVNLDDLGYVRPQKLQNLLNECVRVKREPTIEPYQSLMVHWATITAARTNIYYNWKTVEMMEKIWKAQNVPNVKKMKRLEEMMRELITDHSDDAASDSGSIISQIGVGQLSERLSDERWKAVKSKEGVTEYSWSAGGVAARVEAEMKGEAGQTRRIVEKMVEEVLRNVKLFTKQEIECVDKDISAVQFRVSAPFPFSPRYISADIHYHTTSNGDSSAIMYQSDRHKTPSGHQRAKMLLSGIQVTAKGRDRVRVTVMLHMDMCSSIPNWAASGQSSAMRKNIGKILRVKRGTVNPPIGARHVFAKAVVSTKQKRQRSNRMSLSDFPRKTSRGSFPPSDKLERHFKAILSNDFTSLPDVLAIIPRDDWNVFADHLYAYHLEEDAWPLTLWALSQRPSEDLTLNEEQFHDMIIKRNLFSDLMVRCNRGIIEGLYRKAKSTYTEFENFDTEEEKQKICEMLSIFMKTFAELNPEDIPLLGLKPGTFFHYLVGHGDDYLCNSHFFLIEKSLATIVSNPTLVNLDDLNYVRPQKLQNLLDECARLLRLYGKVKREPTIEPYQSLMVHWATITAARTETHYNWTTVEMMEKIWKAQNVPNVKKMKRLEEMMRELISDHSDDAASDSGSIISQGLGQLSERLSDERWKPTKTKRGITEYSWSAGGVAARVEAEMEGDVSQTRKIVEKMVEEVVRSTKLFSKQEIECVDKDISAVQFRVSAPFPFSPRYISADIHYHTTSNGDSSAVIYQSDRHKTPSGHQRAKMLLSGIQVTAKGRDRVRVTVMVHMDMCSSIPNWAASGQSSAIKKDLSRILRDHQTI</sequence>
<gene>
    <name evidence="2" type="ORF">PROFUN_05218</name>
</gene>
<dbReference type="PANTHER" id="PTHR19308:SF14">
    <property type="entry name" value="START DOMAIN-CONTAINING PROTEIN"/>
    <property type="match status" value="1"/>
</dbReference>
<dbReference type="Proteomes" id="UP000241769">
    <property type="component" value="Unassembled WGS sequence"/>
</dbReference>
<dbReference type="InterPro" id="IPR051213">
    <property type="entry name" value="START_lipid_transfer"/>
</dbReference>
<organism evidence="2 3">
    <name type="scientific">Planoprotostelium fungivorum</name>
    <dbReference type="NCBI Taxonomy" id="1890364"/>
    <lineage>
        <taxon>Eukaryota</taxon>
        <taxon>Amoebozoa</taxon>
        <taxon>Evosea</taxon>
        <taxon>Variosea</taxon>
        <taxon>Cavosteliida</taxon>
        <taxon>Cavosteliaceae</taxon>
        <taxon>Planoprotostelium</taxon>
    </lineage>
</organism>
<name>A0A2P6NRN8_9EUKA</name>
<reference evidence="2 3" key="1">
    <citation type="journal article" date="2018" name="Genome Biol. Evol.">
        <title>Multiple Roots of Fruiting Body Formation in Amoebozoa.</title>
        <authorList>
            <person name="Hillmann F."/>
            <person name="Forbes G."/>
            <person name="Novohradska S."/>
            <person name="Ferling I."/>
            <person name="Riege K."/>
            <person name="Groth M."/>
            <person name="Westermann M."/>
            <person name="Marz M."/>
            <person name="Spaller T."/>
            <person name="Winckler T."/>
            <person name="Schaap P."/>
            <person name="Glockner G."/>
        </authorList>
    </citation>
    <scope>NUCLEOTIDE SEQUENCE [LARGE SCALE GENOMIC DNA]</scope>
    <source>
        <strain evidence="2 3">Jena</strain>
    </source>
</reference>
<feature type="region of interest" description="Disordered" evidence="1">
    <location>
        <begin position="496"/>
        <end position="522"/>
    </location>
</feature>
<proteinExistence type="predicted"/>
<evidence type="ECO:0008006" key="4">
    <source>
        <dbReference type="Google" id="ProtNLM"/>
    </source>
</evidence>
<keyword evidence="3" id="KW-1185">Reference proteome</keyword>
<evidence type="ECO:0000256" key="1">
    <source>
        <dbReference type="SAM" id="MobiDB-lite"/>
    </source>
</evidence>
<dbReference type="AlphaFoldDB" id="A0A2P6NRN8"/>
<dbReference type="SUPFAM" id="SSF55961">
    <property type="entry name" value="Bet v1-like"/>
    <property type="match status" value="2"/>
</dbReference>
<dbReference type="InterPro" id="IPR023393">
    <property type="entry name" value="START-like_dom_sf"/>
</dbReference>
<dbReference type="PANTHER" id="PTHR19308">
    <property type="entry name" value="PHOSPHATIDYLCHOLINE TRANSFER PROTEIN"/>
    <property type="match status" value="1"/>
</dbReference>